<dbReference type="Gene3D" id="1.10.260.40">
    <property type="entry name" value="lambda repressor-like DNA-binding domains"/>
    <property type="match status" value="1"/>
</dbReference>
<dbReference type="PROSITE" id="PS50943">
    <property type="entry name" value="HTH_CROC1"/>
    <property type="match status" value="1"/>
</dbReference>
<dbReference type="InterPro" id="IPR010982">
    <property type="entry name" value="Lambda_DNA-bd_dom_sf"/>
</dbReference>
<evidence type="ECO:0000256" key="1">
    <source>
        <dbReference type="ARBA" id="ARBA00023125"/>
    </source>
</evidence>
<dbReference type="PANTHER" id="PTHR46797">
    <property type="entry name" value="HTH-TYPE TRANSCRIPTIONAL REGULATOR"/>
    <property type="match status" value="1"/>
</dbReference>
<name>A0A8J7WHM4_9RHOB</name>
<dbReference type="GO" id="GO:0003677">
    <property type="term" value="F:DNA binding"/>
    <property type="evidence" value="ECO:0007669"/>
    <property type="project" value="UniProtKB-KW"/>
</dbReference>
<dbReference type="EMBL" id="JAGTUU010000010">
    <property type="protein sequence ID" value="MBS0126599.1"/>
    <property type="molecule type" value="Genomic_DNA"/>
</dbReference>
<dbReference type="InterPro" id="IPR001387">
    <property type="entry name" value="Cro/C1-type_HTH"/>
</dbReference>
<organism evidence="3 4">
    <name type="scientific">Thetidibacter halocola</name>
    <dbReference type="NCBI Taxonomy" id="2827239"/>
    <lineage>
        <taxon>Bacteria</taxon>
        <taxon>Pseudomonadati</taxon>
        <taxon>Pseudomonadota</taxon>
        <taxon>Alphaproteobacteria</taxon>
        <taxon>Rhodobacterales</taxon>
        <taxon>Roseobacteraceae</taxon>
        <taxon>Thetidibacter</taxon>
    </lineage>
</organism>
<dbReference type="GO" id="GO:0003700">
    <property type="term" value="F:DNA-binding transcription factor activity"/>
    <property type="evidence" value="ECO:0007669"/>
    <property type="project" value="TreeGrafter"/>
</dbReference>
<dbReference type="GO" id="GO:0005829">
    <property type="term" value="C:cytosol"/>
    <property type="evidence" value="ECO:0007669"/>
    <property type="project" value="TreeGrafter"/>
</dbReference>
<keyword evidence="4" id="KW-1185">Reference proteome</keyword>
<dbReference type="PANTHER" id="PTHR46797:SF10">
    <property type="entry name" value="BLR1115 PROTEIN"/>
    <property type="match status" value="1"/>
</dbReference>
<protein>
    <submittedName>
        <fullName evidence="3">Helix-turn-helix domain-containing protein</fullName>
    </submittedName>
</protein>
<reference evidence="3" key="1">
    <citation type="submission" date="2021-04" db="EMBL/GenBank/DDBJ databases">
        <authorList>
            <person name="Yoon J."/>
        </authorList>
    </citation>
    <scope>NUCLEOTIDE SEQUENCE</scope>
    <source>
        <strain evidence="3">KMU-90</strain>
    </source>
</reference>
<dbReference type="InterPro" id="IPR014710">
    <property type="entry name" value="RmlC-like_jellyroll"/>
</dbReference>
<dbReference type="Pfam" id="PF13560">
    <property type="entry name" value="HTH_31"/>
    <property type="match status" value="1"/>
</dbReference>
<dbReference type="RefSeq" id="WP_212538556.1">
    <property type="nucleotide sequence ID" value="NZ_JAGTUU010000010.1"/>
</dbReference>
<dbReference type="SMART" id="SM00530">
    <property type="entry name" value="HTH_XRE"/>
    <property type="match status" value="1"/>
</dbReference>
<accession>A0A8J7WHM4</accession>
<proteinExistence type="predicted"/>
<dbReference type="Gene3D" id="2.60.120.10">
    <property type="entry name" value="Jelly Rolls"/>
    <property type="match status" value="1"/>
</dbReference>
<dbReference type="SUPFAM" id="SSF51182">
    <property type="entry name" value="RmlC-like cupins"/>
    <property type="match status" value="1"/>
</dbReference>
<dbReference type="AlphaFoldDB" id="A0A8J7WHM4"/>
<comment type="caution">
    <text evidence="3">The sequence shown here is derived from an EMBL/GenBank/DDBJ whole genome shotgun (WGS) entry which is preliminary data.</text>
</comment>
<evidence type="ECO:0000259" key="2">
    <source>
        <dbReference type="PROSITE" id="PS50943"/>
    </source>
</evidence>
<gene>
    <name evidence="3" type="ORF">KB874_21185</name>
</gene>
<feature type="domain" description="HTH cro/C1-type" evidence="2">
    <location>
        <begin position="13"/>
        <end position="67"/>
    </location>
</feature>
<dbReference type="InterPro" id="IPR050807">
    <property type="entry name" value="TransReg_Diox_bact_type"/>
</dbReference>
<dbReference type="CDD" id="cd00093">
    <property type="entry name" value="HTH_XRE"/>
    <property type="match status" value="1"/>
</dbReference>
<evidence type="ECO:0000313" key="4">
    <source>
        <dbReference type="Proteomes" id="UP000681356"/>
    </source>
</evidence>
<keyword evidence="1" id="KW-0238">DNA-binding</keyword>
<sequence>MKTALNRRLADRLAQLRAAEGWTLDQLAARSGVSRAALSRLENAEVSPTVDVIARLADAHGMALSQLLSQVEEAEPGHIRRDDQPSLRDEATGVRHRVLSPPAASFALHIEEITLPPDRELAQQQGSLPGQERQIVMLSGYMTAIVEDSPQALGPGDVLRFRQYGATRFVTEKGQGARFLLCISGA</sequence>
<dbReference type="Proteomes" id="UP000681356">
    <property type="component" value="Unassembled WGS sequence"/>
</dbReference>
<dbReference type="SUPFAM" id="SSF47413">
    <property type="entry name" value="lambda repressor-like DNA-binding domains"/>
    <property type="match status" value="1"/>
</dbReference>
<evidence type="ECO:0000313" key="3">
    <source>
        <dbReference type="EMBL" id="MBS0126599.1"/>
    </source>
</evidence>
<dbReference type="InterPro" id="IPR011051">
    <property type="entry name" value="RmlC_Cupin_sf"/>
</dbReference>